<name>A0A8J3QL03_9ACTN</name>
<feature type="compositionally biased region" description="Basic residues" evidence="1">
    <location>
        <begin position="108"/>
        <end position="117"/>
    </location>
</feature>
<protein>
    <submittedName>
        <fullName evidence="2">Uncharacterized protein</fullName>
    </submittedName>
</protein>
<reference evidence="2" key="1">
    <citation type="submission" date="2021-01" db="EMBL/GenBank/DDBJ databases">
        <title>Whole genome shotgun sequence of Rugosimonospora africana NBRC 104875.</title>
        <authorList>
            <person name="Komaki H."/>
            <person name="Tamura T."/>
        </authorList>
    </citation>
    <scope>NUCLEOTIDE SEQUENCE</scope>
    <source>
        <strain evidence="2">NBRC 104875</strain>
    </source>
</reference>
<evidence type="ECO:0000256" key="1">
    <source>
        <dbReference type="SAM" id="MobiDB-lite"/>
    </source>
</evidence>
<sequence length="133" mass="14881">MGFMRWLRGGDENSAATSAVSAGLAEIDGLFRPSKHKQTEHIQESKRKRVDVAASGIDLDRGVAVIPSVQGSSEDSDVEDTTTARRTITRTVWKPRPEPWWSRLSPSARRRRRRQRAKAQQVESQQAEAQKAA</sequence>
<gene>
    <name evidence="2" type="ORF">Raf01_07130</name>
</gene>
<keyword evidence="3" id="KW-1185">Reference proteome</keyword>
<accession>A0A8J3QL03</accession>
<evidence type="ECO:0000313" key="2">
    <source>
        <dbReference type="EMBL" id="GIH12541.1"/>
    </source>
</evidence>
<proteinExistence type="predicted"/>
<evidence type="ECO:0000313" key="3">
    <source>
        <dbReference type="Proteomes" id="UP000642748"/>
    </source>
</evidence>
<dbReference type="RefSeq" id="WP_203916257.1">
    <property type="nucleotide sequence ID" value="NZ_BONZ01000008.1"/>
</dbReference>
<feature type="compositionally biased region" description="Low complexity" evidence="1">
    <location>
        <begin position="118"/>
        <end position="133"/>
    </location>
</feature>
<organism evidence="2 3">
    <name type="scientific">Rugosimonospora africana</name>
    <dbReference type="NCBI Taxonomy" id="556532"/>
    <lineage>
        <taxon>Bacteria</taxon>
        <taxon>Bacillati</taxon>
        <taxon>Actinomycetota</taxon>
        <taxon>Actinomycetes</taxon>
        <taxon>Micromonosporales</taxon>
        <taxon>Micromonosporaceae</taxon>
        <taxon>Rugosimonospora</taxon>
    </lineage>
</organism>
<dbReference type="EMBL" id="BONZ01000008">
    <property type="protein sequence ID" value="GIH12541.1"/>
    <property type="molecule type" value="Genomic_DNA"/>
</dbReference>
<comment type="caution">
    <text evidence="2">The sequence shown here is derived from an EMBL/GenBank/DDBJ whole genome shotgun (WGS) entry which is preliminary data.</text>
</comment>
<dbReference type="AlphaFoldDB" id="A0A8J3QL03"/>
<dbReference type="Proteomes" id="UP000642748">
    <property type="component" value="Unassembled WGS sequence"/>
</dbReference>
<feature type="region of interest" description="Disordered" evidence="1">
    <location>
        <begin position="97"/>
        <end position="133"/>
    </location>
</feature>